<dbReference type="SUPFAM" id="SSF56436">
    <property type="entry name" value="C-type lectin-like"/>
    <property type="match status" value="1"/>
</dbReference>
<dbReference type="KEGG" id="hazt:125177930"/>
<proteinExistence type="predicted"/>
<sequence length="224" mass="24530">MSVIRCSAIAMTIPNLTSVFCMTSERECWVPEVFLPAGYDNAGTGPSLHTCYTTAKPLFDKAAALAACNNNPVGCCPWPFVRITNVGCVFTSSWFFPILPYPIAQAFCKSLWPTGDLYSKPSGVINFNALNNYLDSTVPLPIDVWVGATSSPGLLDYRWVDGSTVSSSNYASFPDIPAQPDKRIPLSPFATPGVDCLLVMRISLTHKLGDDWCYKPAYYLCEIK</sequence>
<dbReference type="GeneID" id="125177930"/>
<name>A0A979FI25_HYAAZ</name>
<dbReference type="CDD" id="cd00037">
    <property type="entry name" value="CLECT"/>
    <property type="match status" value="1"/>
</dbReference>
<evidence type="ECO:0000313" key="3">
    <source>
        <dbReference type="RefSeq" id="XP_047736613.1"/>
    </source>
</evidence>
<dbReference type="PROSITE" id="PS50041">
    <property type="entry name" value="C_TYPE_LECTIN_2"/>
    <property type="match status" value="1"/>
</dbReference>
<organism evidence="2 3">
    <name type="scientific">Hyalella azteca</name>
    <name type="common">Amphipod</name>
    <dbReference type="NCBI Taxonomy" id="294128"/>
    <lineage>
        <taxon>Eukaryota</taxon>
        <taxon>Metazoa</taxon>
        <taxon>Ecdysozoa</taxon>
        <taxon>Arthropoda</taxon>
        <taxon>Crustacea</taxon>
        <taxon>Multicrustacea</taxon>
        <taxon>Malacostraca</taxon>
        <taxon>Eumalacostraca</taxon>
        <taxon>Peracarida</taxon>
        <taxon>Amphipoda</taxon>
        <taxon>Senticaudata</taxon>
        <taxon>Talitrida</taxon>
        <taxon>Talitroidea</taxon>
        <taxon>Hyalellidae</taxon>
        <taxon>Hyalella</taxon>
    </lineage>
</organism>
<reference evidence="3" key="1">
    <citation type="submission" date="2025-08" db="UniProtKB">
        <authorList>
            <consortium name="RefSeq"/>
        </authorList>
    </citation>
    <scope>IDENTIFICATION</scope>
    <source>
        <tissue evidence="3">Whole organism</tissue>
    </source>
</reference>
<evidence type="ECO:0000313" key="2">
    <source>
        <dbReference type="Proteomes" id="UP000694843"/>
    </source>
</evidence>
<accession>A0A979FI25</accession>
<dbReference type="RefSeq" id="XP_047736613.1">
    <property type="nucleotide sequence ID" value="XM_047880657.1"/>
</dbReference>
<dbReference type="InterPro" id="IPR016187">
    <property type="entry name" value="CTDL_fold"/>
</dbReference>
<dbReference type="AlphaFoldDB" id="A0A979FI25"/>
<dbReference type="InterPro" id="IPR001304">
    <property type="entry name" value="C-type_lectin-like"/>
</dbReference>
<dbReference type="Proteomes" id="UP000694843">
    <property type="component" value="Unplaced"/>
</dbReference>
<keyword evidence="2" id="KW-1185">Reference proteome</keyword>
<dbReference type="Gene3D" id="3.10.100.10">
    <property type="entry name" value="Mannose-Binding Protein A, subunit A"/>
    <property type="match status" value="1"/>
</dbReference>
<dbReference type="OrthoDB" id="6397565at2759"/>
<evidence type="ECO:0000259" key="1">
    <source>
        <dbReference type="PROSITE" id="PS50041"/>
    </source>
</evidence>
<protein>
    <submittedName>
        <fullName evidence="3">Uncharacterized protein LOC125177930</fullName>
    </submittedName>
</protein>
<gene>
    <name evidence="3" type="primary">LOC125177930</name>
</gene>
<feature type="domain" description="C-type lectin" evidence="1">
    <location>
        <begin position="104"/>
        <end position="222"/>
    </location>
</feature>
<dbReference type="InterPro" id="IPR016186">
    <property type="entry name" value="C-type_lectin-like/link_sf"/>
</dbReference>